<name>A0A224Y0I0_9HEMI</name>
<sequence length="73" mass="8813">MCFFCCVFFAFFILKSPLPIVEYFHRFVRFTLYDLAPLFGHPINIGSIFFTVLFRMCDFWSKQFVSFIFLITK</sequence>
<accession>A0A224Y0I0</accession>
<reference evidence="2" key="1">
    <citation type="journal article" date="2018" name="PLoS Negl. Trop. Dis.">
        <title>An insight into the salivary gland and fat body transcriptome of Panstrongylus lignarius (Hemiptera: Heteroptera), the main vector of Chagas disease in Peru.</title>
        <authorList>
            <person name="Nevoa J.C."/>
            <person name="Mendes M.T."/>
            <person name="da Silva M.V."/>
            <person name="Soares S.C."/>
            <person name="Oliveira C.J.F."/>
            <person name="Ribeiro J.M.C."/>
        </authorList>
    </citation>
    <scope>NUCLEOTIDE SEQUENCE</scope>
</reference>
<feature type="transmembrane region" description="Helical" evidence="1">
    <location>
        <begin position="35"/>
        <end position="54"/>
    </location>
</feature>
<keyword evidence="1" id="KW-0812">Transmembrane</keyword>
<organism evidence="2">
    <name type="scientific">Panstrongylus lignarius</name>
    <dbReference type="NCBI Taxonomy" id="156445"/>
    <lineage>
        <taxon>Eukaryota</taxon>
        <taxon>Metazoa</taxon>
        <taxon>Ecdysozoa</taxon>
        <taxon>Arthropoda</taxon>
        <taxon>Hexapoda</taxon>
        <taxon>Insecta</taxon>
        <taxon>Pterygota</taxon>
        <taxon>Neoptera</taxon>
        <taxon>Paraneoptera</taxon>
        <taxon>Hemiptera</taxon>
        <taxon>Heteroptera</taxon>
        <taxon>Panheteroptera</taxon>
        <taxon>Cimicomorpha</taxon>
        <taxon>Reduviidae</taxon>
        <taxon>Triatominae</taxon>
        <taxon>Panstrongylus</taxon>
    </lineage>
</organism>
<proteinExistence type="predicted"/>
<evidence type="ECO:0000256" key="1">
    <source>
        <dbReference type="SAM" id="Phobius"/>
    </source>
</evidence>
<protein>
    <submittedName>
        <fullName evidence="2">Uncharacterized protein</fullName>
    </submittedName>
</protein>
<evidence type="ECO:0000313" key="2">
    <source>
        <dbReference type="EMBL" id="JAW15938.1"/>
    </source>
</evidence>
<keyword evidence="1" id="KW-1133">Transmembrane helix</keyword>
<keyword evidence="1" id="KW-0472">Membrane</keyword>
<dbReference type="EMBL" id="GFTR01000488">
    <property type="protein sequence ID" value="JAW15938.1"/>
    <property type="molecule type" value="Transcribed_RNA"/>
</dbReference>
<dbReference type="AlphaFoldDB" id="A0A224Y0I0"/>